<dbReference type="Pfam" id="PF05582">
    <property type="entry name" value="Peptidase_U57"/>
    <property type="match status" value="1"/>
</dbReference>
<dbReference type="InterPro" id="IPR008764">
    <property type="entry name" value="Peptidase_U57"/>
</dbReference>
<sequence>MFSKPWFYFAYRRRSKFHGSLQKNFEELGVKANAYYLNYPEIANNIESLLKQHSPDILVITGHDRLLIKENPMSLESYQNSKYYYNTIKKAREFDRDKNSLIIYCGACMSFFEALMQAGANFASSPKRVNIGIFDPIIIAEKVSKTPFLTKVNWAETTGSTDGIGGMESVGKSRLTVPKINDIPIRNYPDISPQSALYKSNPWFLHH</sequence>
<gene>
    <name evidence="1" type="ORF">F8172_16530</name>
</gene>
<comment type="caution">
    <text evidence="1">The sequence shown here is derived from an EMBL/GenBank/DDBJ whole genome shotgun (WGS) entry which is preliminary data.</text>
</comment>
<protein>
    <submittedName>
        <fullName evidence="1">Uncharacterized protein</fullName>
    </submittedName>
</protein>
<dbReference type="Proteomes" id="UP000475765">
    <property type="component" value="Unassembled WGS sequence"/>
</dbReference>
<dbReference type="EMBL" id="WBPP01000022">
    <property type="protein sequence ID" value="KAB2393408.1"/>
    <property type="molecule type" value="Genomic_DNA"/>
</dbReference>
<evidence type="ECO:0000313" key="1">
    <source>
        <dbReference type="EMBL" id="KAB2393408.1"/>
    </source>
</evidence>
<accession>A0A9W7QEH5</accession>
<reference evidence="1 2" key="1">
    <citation type="submission" date="2019-10" db="EMBL/GenBank/DDBJ databases">
        <title>Bacillus from the desert of Cuatro Cinegas, Coahuila.</title>
        <authorList>
            <person name="Olmedo-Alvarez G."/>
            <person name="Saldana S."/>
            <person name="Barcelo D."/>
        </authorList>
    </citation>
    <scope>NUCLEOTIDE SEQUENCE [LARGE SCALE GENOMIC DNA]</scope>
    <source>
        <strain evidence="1 2">CH417_13T</strain>
    </source>
</reference>
<dbReference type="AlphaFoldDB" id="A0A9W7QEH5"/>
<evidence type="ECO:0000313" key="2">
    <source>
        <dbReference type="Proteomes" id="UP000475765"/>
    </source>
</evidence>
<name>A0A9W7QEH5_BACCE</name>
<organism evidence="1 2">
    <name type="scientific">Bacillus cereus</name>
    <dbReference type="NCBI Taxonomy" id="1396"/>
    <lineage>
        <taxon>Bacteria</taxon>
        <taxon>Bacillati</taxon>
        <taxon>Bacillota</taxon>
        <taxon>Bacilli</taxon>
        <taxon>Bacillales</taxon>
        <taxon>Bacillaceae</taxon>
        <taxon>Bacillus</taxon>
        <taxon>Bacillus cereus group</taxon>
    </lineage>
</organism>
<proteinExistence type="predicted"/>